<gene>
    <name evidence="1" type="ORF">Q4610_00165</name>
</gene>
<dbReference type="RefSeq" id="WP_304534007.1">
    <property type="nucleotide sequence ID" value="NZ_JAUQOM010000001.1"/>
</dbReference>
<dbReference type="EMBL" id="JAUQOM010000001">
    <property type="protein sequence ID" value="MDO7833452.1"/>
    <property type="molecule type" value="Genomic_DNA"/>
</dbReference>
<sequence length="40" mass="4433">MLNHYIVDIGWKPGIAIPLRATRRACMPAMATGIIAPEFH</sequence>
<dbReference type="Proteomes" id="UP001176471">
    <property type="component" value="Unassembled WGS sequence"/>
</dbReference>
<accession>A0ABT8ZH03</accession>
<evidence type="ECO:0000313" key="2">
    <source>
        <dbReference type="Proteomes" id="UP001176471"/>
    </source>
</evidence>
<proteinExistence type="predicted"/>
<evidence type="ECO:0000313" key="1">
    <source>
        <dbReference type="EMBL" id="MDO7833452.1"/>
    </source>
</evidence>
<reference evidence="1" key="1">
    <citation type="submission" date="2023-07" db="EMBL/GenBank/DDBJ databases">
        <title>Bacterial whole genome sequence for Sphingobium sp. HBC34.</title>
        <authorList>
            <person name="Le V."/>
            <person name="Ko S.-R."/>
            <person name="Ahn C.-Y."/>
            <person name="Oh H.-M."/>
        </authorList>
    </citation>
    <scope>NUCLEOTIDE SEQUENCE</scope>
    <source>
        <strain evidence="1">HBC34</strain>
    </source>
</reference>
<organism evidence="1 2">
    <name type="scientific">Sphingobium cyanobacteriorum</name>
    <dbReference type="NCBI Taxonomy" id="3063954"/>
    <lineage>
        <taxon>Bacteria</taxon>
        <taxon>Pseudomonadati</taxon>
        <taxon>Pseudomonadota</taxon>
        <taxon>Alphaproteobacteria</taxon>
        <taxon>Sphingomonadales</taxon>
        <taxon>Sphingomonadaceae</taxon>
        <taxon>Sphingobium</taxon>
    </lineage>
</organism>
<name>A0ABT8ZH03_9SPHN</name>
<keyword evidence="2" id="KW-1185">Reference proteome</keyword>
<protein>
    <submittedName>
        <fullName evidence="1">Uncharacterized protein</fullName>
    </submittedName>
</protein>
<comment type="caution">
    <text evidence="1">The sequence shown here is derived from an EMBL/GenBank/DDBJ whole genome shotgun (WGS) entry which is preliminary data.</text>
</comment>